<name>A0A232FNF8_9HYME</name>
<reference evidence="1 2" key="1">
    <citation type="journal article" date="2017" name="Curr. Biol.">
        <title>The Evolution of Venom by Co-option of Single-Copy Genes.</title>
        <authorList>
            <person name="Martinson E.O."/>
            <person name="Mrinalini"/>
            <person name="Kelkar Y.D."/>
            <person name="Chang C.H."/>
            <person name="Werren J.H."/>
        </authorList>
    </citation>
    <scope>NUCLEOTIDE SEQUENCE [LARGE SCALE GENOMIC DNA]</scope>
    <source>
        <strain evidence="1 2">Alberta</strain>
        <tissue evidence="1">Whole body</tissue>
    </source>
</reference>
<dbReference type="EMBL" id="NNAY01000010">
    <property type="protein sequence ID" value="OXU32050.1"/>
    <property type="molecule type" value="Genomic_DNA"/>
</dbReference>
<protein>
    <submittedName>
        <fullName evidence="1">Uncharacterized protein</fullName>
    </submittedName>
</protein>
<evidence type="ECO:0000313" key="2">
    <source>
        <dbReference type="Proteomes" id="UP000215335"/>
    </source>
</evidence>
<evidence type="ECO:0000313" key="1">
    <source>
        <dbReference type="EMBL" id="OXU32050.1"/>
    </source>
</evidence>
<dbReference type="AlphaFoldDB" id="A0A232FNF8"/>
<dbReference type="Proteomes" id="UP000215335">
    <property type="component" value="Unassembled WGS sequence"/>
</dbReference>
<gene>
    <name evidence="1" type="ORF">TSAR_002855</name>
</gene>
<organism evidence="1 2">
    <name type="scientific">Trichomalopsis sarcophagae</name>
    <dbReference type="NCBI Taxonomy" id="543379"/>
    <lineage>
        <taxon>Eukaryota</taxon>
        <taxon>Metazoa</taxon>
        <taxon>Ecdysozoa</taxon>
        <taxon>Arthropoda</taxon>
        <taxon>Hexapoda</taxon>
        <taxon>Insecta</taxon>
        <taxon>Pterygota</taxon>
        <taxon>Neoptera</taxon>
        <taxon>Endopterygota</taxon>
        <taxon>Hymenoptera</taxon>
        <taxon>Apocrita</taxon>
        <taxon>Proctotrupomorpha</taxon>
        <taxon>Chalcidoidea</taxon>
        <taxon>Pteromalidae</taxon>
        <taxon>Pteromalinae</taxon>
        <taxon>Trichomalopsis</taxon>
    </lineage>
</organism>
<keyword evidence="2" id="KW-1185">Reference proteome</keyword>
<accession>A0A232FNF8</accession>
<comment type="caution">
    <text evidence="1">The sequence shown here is derived from an EMBL/GenBank/DDBJ whole genome shotgun (WGS) entry which is preliminary data.</text>
</comment>
<proteinExistence type="predicted"/>
<sequence length="57" mass="6592">MEFSKGEKEEEAREINDVERCRQKVALFLHRYIDVPKIDPRRRDAAATGSALLCISE</sequence>